<comment type="caution">
    <text evidence="4">The sequence shown here is derived from an EMBL/GenBank/DDBJ whole genome shotgun (WGS) entry which is preliminary data.</text>
</comment>
<dbReference type="PROSITE" id="PS50977">
    <property type="entry name" value="HTH_TETR_2"/>
    <property type="match status" value="1"/>
</dbReference>
<protein>
    <submittedName>
        <fullName evidence="4">TetR/AcrR family transcriptional regulator</fullName>
    </submittedName>
</protein>
<feature type="DNA-binding region" description="H-T-H motif" evidence="2">
    <location>
        <begin position="32"/>
        <end position="51"/>
    </location>
</feature>
<dbReference type="InterPro" id="IPR009057">
    <property type="entry name" value="Homeodomain-like_sf"/>
</dbReference>
<dbReference type="InterPro" id="IPR001647">
    <property type="entry name" value="HTH_TetR"/>
</dbReference>
<evidence type="ECO:0000256" key="1">
    <source>
        <dbReference type="ARBA" id="ARBA00023125"/>
    </source>
</evidence>
<dbReference type="PROSITE" id="PS01081">
    <property type="entry name" value="HTH_TETR_1"/>
    <property type="match status" value="1"/>
</dbReference>
<dbReference type="AlphaFoldDB" id="A0AAE3E2B6"/>
<dbReference type="PANTHER" id="PTHR43479:SF11">
    <property type="entry name" value="ACREF_ENVCD OPERON REPRESSOR-RELATED"/>
    <property type="match status" value="1"/>
</dbReference>
<feature type="domain" description="HTH tetR-type" evidence="3">
    <location>
        <begin position="9"/>
        <end position="69"/>
    </location>
</feature>
<dbReference type="Pfam" id="PF00440">
    <property type="entry name" value="TetR_N"/>
    <property type="match status" value="1"/>
</dbReference>
<evidence type="ECO:0000313" key="4">
    <source>
        <dbReference type="EMBL" id="MCC2220266.1"/>
    </source>
</evidence>
<dbReference type="Proteomes" id="UP001198200">
    <property type="component" value="Unassembled WGS sequence"/>
</dbReference>
<dbReference type="SUPFAM" id="SSF46689">
    <property type="entry name" value="Homeodomain-like"/>
    <property type="match status" value="1"/>
</dbReference>
<dbReference type="PANTHER" id="PTHR43479">
    <property type="entry name" value="ACREF/ENVCD OPERON REPRESSOR-RELATED"/>
    <property type="match status" value="1"/>
</dbReference>
<dbReference type="InterPro" id="IPR023772">
    <property type="entry name" value="DNA-bd_HTH_TetR-type_CS"/>
</dbReference>
<dbReference type="InterPro" id="IPR050624">
    <property type="entry name" value="HTH-type_Tx_Regulator"/>
</dbReference>
<gene>
    <name evidence="4" type="ORF">LKD48_01215</name>
</gene>
<name>A0AAE3E2B6_9FIRM</name>
<evidence type="ECO:0000256" key="2">
    <source>
        <dbReference type="PROSITE-ProRule" id="PRU00335"/>
    </source>
</evidence>
<organism evidence="4 5">
    <name type="scientific">Anthropogastromicrobium aceti</name>
    <dbReference type="NCBI Taxonomy" id="2981768"/>
    <lineage>
        <taxon>Bacteria</taxon>
        <taxon>Bacillati</taxon>
        <taxon>Bacillota</taxon>
        <taxon>Clostridia</taxon>
        <taxon>Lachnospirales</taxon>
        <taxon>Lachnospiraceae</taxon>
        <taxon>Anthropogastromicrobium</taxon>
    </lineage>
</organism>
<keyword evidence="1 2" id="KW-0238">DNA-binding</keyword>
<dbReference type="GO" id="GO:0003677">
    <property type="term" value="F:DNA binding"/>
    <property type="evidence" value="ECO:0007669"/>
    <property type="project" value="UniProtKB-UniRule"/>
</dbReference>
<evidence type="ECO:0000259" key="3">
    <source>
        <dbReference type="PROSITE" id="PS50977"/>
    </source>
</evidence>
<keyword evidence="5" id="KW-1185">Reference proteome</keyword>
<dbReference type="Gene3D" id="1.10.357.10">
    <property type="entry name" value="Tetracycline Repressor, domain 2"/>
    <property type="match status" value="1"/>
</dbReference>
<proteinExistence type="predicted"/>
<reference evidence="4 5" key="1">
    <citation type="submission" date="2021-10" db="EMBL/GenBank/DDBJ databases">
        <title>Anaerobic single-cell dispensing facilitates the cultivation of human gut bacteria.</title>
        <authorList>
            <person name="Afrizal A."/>
        </authorList>
    </citation>
    <scope>NUCLEOTIDE SEQUENCE [LARGE SCALE GENOMIC DNA]</scope>
    <source>
        <strain evidence="4 5">CLA-AA-H224</strain>
    </source>
</reference>
<dbReference type="RefSeq" id="WP_066563746.1">
    <property type="nucleotide sequence ID" value="NZ_JAJEQN010000002.1"/>
</dbReference>
<accession>A0AAE3E2B6</accession>
<sequence>MGKVDINKKQKKNALLQTAFDLFRDKGFAKTTISDIVSDAGLAKGTFYLYFKDKYDLRDKLIAHKAGQLFADAHHALLDQKFNSFEDQIIAVADYIIGRLNDDHGLLTFISKNLSWGIFKTAFENTLPDESLQFYDYIFEQMKKNSYVCPEPELMLFTIIELVGSTCYSCILYGQPVSVEEYLPYLHTVIRQILAGFLVQQPAQIETKTAS</sequence>
<dbReference type="PRINTS" id="PR00455">
    <property type="entry name" value="HTHTETR"/>
</dbReference>
<evidence type="ECO:0000313" key="5">
    <source>
        <dbReference type="Proteomes" id="UP001198200"/>
    </source>
</evidence>
<dbReference type="EMBL" id="JAJEQN010000002">
    <property type="protein sequence ID" value="MCC2220266.1"/>
    <property type="molecule type" value="Genomic_DNA"/>
</dbReference>